<accession>A0A5J5ND31</accession>
<dbReference type="Proteomes" id="UP000327439">
    <property type="component" value="Unassembled WGS sequence"/>
</dbReference>
<dbReference type="AlphaFoldDB" id="A0A5J5ND31"/>
<reference evidence="2" key="1">
    <citation type="journal article" date="2020" name="Nat. Genet.">
        <title>Genomic diversifications of five Gossypium allopolyploid species and their impact on cotton improvement.</title>
        <authorList>
            <person name="Chen Z.J."/>
            <person name="Sreedasyam A."/>
            <person name="Ando A."/>
            <person name="Song Q."/>
            <person name="De Santiago L.M."/>
            <person name="Hulse-Kemp A.M."/>
            <person name="Ding M."/>
            <person name="Ye W."/>
            <person name="Kirkbride R.C."/>
            <person name="Jenkins J."/>
            <person name="Plott C."/>
            <person name="Lovell J."/>
            <person name="Lin Y.M."/>
            <person name="Vaughn R."/>
            <person name="Liu B."/>
            <person name="Simpson S."/>
            <person name="Scheffler B.E."/>
            <person name="Wen L."/>
            <person name="Saski C.A."/>
            <person name="Grover C.E."/>
            <person name="Hu G."/>
            <person name="Conover J.L."/>
            <person name="Carlson J.W."/>
            <person name="Shu S."/>
            <person name="Boston L.B."/>
            <person name="Williams M."/>
            <person name="Peterson D.G."/>
            <person name="McGee K."/>
            <person name="Jones D.C."/>
            <person name="Wendel J.F."/>
            <person name="Stelly D.M."/>
            <person name="Grimwood J."/>
            <person name="Schmutz J."/>
        </authorList>
    </citation>
    <scope>NUCLEOTIDE SEQUENCE [LARGE SCALE GENOMIC DNA]</scope>
    <source>
        <strain evidence="2">cv. 3-79</strain>
    </source>
</reference>
<dbReference type="EMBL" id="ML706816">
    <property type="protein sequence ID" value="KAB1669908.1"/>
    <property type="molecule type" value="Genomic_DNA"/>
</dbReference>
<protein>
    <submittedName>
        <fullName evidence="1">Uncharacterized protein</fullName>
    </submittedName>
</protein>
<organism evidence="1 2">
    <name type="scientific">Gossypium barbadense</name>
    <name type="common">Sea Island cotton</name>
    <name type="synonym">Hibiscus barbadensis</name>
    <dbReference type="NCBI Taxonomy" id="3634"/>
    <lineage>
        <taxon>Eukaryota</taxon>
        <taxon>Viridiplantae</taxon>
        <taxon>Streptophyta</taxon>
        <taxon>Embryophyta</taxon>
        <taxon>Tracheophyta</taxon>
        <taxon>Spermatophyta</taxon>
        <taxon>Magnoliopsida</taxon>
        <taxon>eudicotyledons</taxon>
        <taxon>Gunneridae</taxon>
        <taxon>Pentapetalae</taxon>
        <taxon>rosids</taxon>
        <taxon>malvids</taxon>
        <taxon>Malvales</taxon>
        <taxon>Malvaceae</taxon>
        <taxon>Malvoideae</taxon>
        <taxon>Gossypium</taxon>
    </lineage>
</organism>
<gene>
    <name evidence="1" type="ORF">ES319_1Z000300v1</name>
</gene>
<keyword evidence="2" id="KW-1185">Reference proteome</keyword>
<evidence type="ECO:0000313" key="2">
    <source>
        <dbReference type="Proteomes" id="UP000327439"/>
    </source>
</evidence>
<sequence length="121" mass="12941">MWLTAGILRLLKLEKSHGKEAMNKFSYLGIEGFEKIFSSDKLSQGSKLQSITTLALLAEAVSDSQAKCAALITESSNSESSQAGASLESLAKGTKNSMGLSTIALNCTEAKIVRVKEGERR</sequence>
<proteinExistence type="predicted"/>
<name>A0A5J5ND31_GOSBA</name>
<evidence type="ECO:0000313" key="1">
    <source>
        <dbReference type="EMBL" id="KAB1669908.1"/>
    </source>
</evidence>